<dbReference type="OrthoDB" id="9773411at2"/>
<dbReference type="AlphaFoldDB" id="A0A0X3TKC2"/>
<protein>
    <recommendedName>
        <fullName evidence="4">VCBS repeat-containing protein</fullName>
    </recommendedName>
</protein>
<sequence length="678" mass="70780">MPLPIPNDPIESGFAATLELGRNEAEDMSFDGGFQIRTNPHASDGSYLQATGDVSRAGGLFAGVSGYYDLTVGYFDESDGVSYMEVVVNGVVVDSFDWDSTAGQAIVVADGLQEREVLSVWLEPGDSVVLRGRRDGGEPLRTDYLDIASSDYVPPPPPPGESFVVEAETLDILSGFRVAGNPNASGDAFLQAKAGVEARALYTVEKAGTFDLTIGYFDETDGVSSMRVLLNGTEIDSFDWDSDSGTNLASPASRAEHTIHDLTLAKGDRIELVGTADGREPLRTDFLRFEPVSTAPPEPTPDVWYIDDGEVVIGLNYGTGTFSTRNTGITQGENGTLAADFNGDGFADFLRVDVTDPPELGVTDEFVFAATLFANDGTGNFAETETTAITTASLHPFLFSDSLSLAAKDAGDIDGDGDQDVLVFDQNGDTAFLLENDGTGKFTLLSRSEISSGAFMEGLIGDFDGNAAGDIVALSSPDASEVRVYVNDGAGNLSPAAGIGVTPEAHFDGQILDLDGDGDNDVLFVADGEGRGIYALLNDGTGQLEAGSIPSVVVDETGSVGLVAGGNFDGDAAIEVVSAGTSDDVLDPGLRVYEVVDTAGGKDFVLQSFDPGITGNVQAAADYDGDGDLDLLLASDARPGTLSLLLNDGNANFTDAGDALPTDTVADETHFFDDTVLV</sequence>
<evidence type="ECO:0000313" key="3">
    <source>
        <dbReference type="Proteomes" id="UP000053791"/>
    </source>
</evidence>
<dbReference type="InterPro" id="IPR028994">
    <property type="entry name" value="Integrin_alpha_N"/>
</dbReference>
<evidence type="ECO:0000256" key="1">
    <source>
        <dbReference type="ARBA" id="ARBA00022729"/>
    </source>
</evidence>
<dbReference type="PANTHER" id="PTHR44103">
    <property type="entry name" value="PROPROTEIN CONVERTASE P"/>
    <property type="match status" value="1"/>
</dbReference>
<reference evidence="2 3" key="1">
    <citation type="submission" date="2015-12" db="EMBL/GenBank/DDBJ databases">
        <authorList>
            <person name="Shamseldin A."/>
            <person name="Moawad H."/>
            <person name="Abd El-Rahim W.M."/>
            <person name="Sadowsky M.J."/>
        </authorList>
    </citation>
    <scope>NUCLEOTIDE SEQUENCE [LARGE SCALE GENOMIC DNA]</scope>
    <source>
        <strain evidence="2 3">ZGT118</strain>
    </source>
</reference>
<keyword evidence="3" id="KW-1185">Reference proteome</keyword>
<dbReference type="SUPFAM" id="SSF69318">
    <property type="entry name" value="Integrin alpha N-terminal domain"/>
    <property type="match status" value="1"/>
</dbReference>
<dbReference type="STRING" id="1685379.AVO45_12830"/>
<evidence type="ECO:0000313" key="2">
    <source>
        <dbReference type="EMBL" id="KUJ76194.1"/>
    </source>
</evidence>
<comment type="caution">
    <text evidence="2">The sequence shown here is derived from an EMBL/GenBank/DDBJ whole genome shotgun (WGS) entry which is preliminary data.</text>
</comment>
<dbReference type="Proteomes" id="UP000053791">
    <property type="component" value="Unassembled WGS sequence"/>
</dbReference>
<keyword evidence="1" id="KW-0732">Signal</keyword>
<proteinExistence type="predicted"/>
<dbReference type="PANTHER" id="PTHR44103:SF1">
    <property type="entry name" value="PROPROTEIN CONVERTASE P"/>
    <property type="match status" value="1"/>
</dbReference>
<name>A0A0X3TKC2_9RHOB</name>
<gene>
    <name evidence="2" type="ORF">AVO45_12830</name>
</gene>
<dbReference type="RefSeq" id="WP_068348943.1">
    <property type="nucleotide sequence ID" value="NZ_LQBQ01000036.1"/>
</dbReference>
<dbReference type="Gene3D" id="2.60.120.260">
    <property type="entry name" value="Galactose-binding domain-like"/>
    <property type="match status" value="2"/>
</dbReference>
<accession>A0A0X3TKC2</accession>
<evidence type="ECO:0008006" key="4">
    <source>
        <dbReference type="Google" id="ProtNLM"/>
    </source>
</evidence>
<dbReference type="Pfam" id="PF13517">
    <property type="entry name" value="FG-GAP_3"/>
    <property type="match status" value="1"/>
</dbReference>
<organism evidence="2 3">
    <name type="scientific">Ruegeria marisrubri</name>
    <dbReference type="NCBI Taxonomy" id="1685379"/>
    <lineage>
        <taxon>Bacteria</taxon>
        <taxon>Pseudomonadati</taxon>
        <taxon>Pseudomonadota</taxon>
        <taxon>Alphaproteobacteria</taxon>
        <taxon>Rhodobacterales</taxon>
        <taxon>Roseobacteraceae</taxon>
        <taxon>Ruegeria</taxon>
    </lineage>
</organism>
<dbReference type="EMBL" id="LQBQ01000036">
    <property type="protein sequence ID" value="KUJ76194.1"/>
    <property type="molecule type" value="Genomic_DNA"/>
</dbReference>
<dbReference type="InterPro" id="IPR013517">
    <property type="entry name" value="FG-GAP"/>
</dbReference>